<dbReference type="PANTHER" id="PTHR40446">
    <property type="entry name" value="N-ACETYLGLUCOSAMINE-1-PHOSPHODIESTER ALPHA-N-ACETYLGLUCOSAMINIDASE"/>
    <property type="match status" value="1"/>
</dbReference>
<feature type="signal peptide" evidence="1">
    <location>
        <begin position="1"/>
        <end position="25"/>
    </location>
</feature>
<dbReference type="EMBL" id="JAFIDN010000013">
    <property type="protein sequence ID" value="MBP3193738.1"/>
    <property type="molecule type" value="Genomic_DNA"/>
</dbReference>
<dbReference type="InterPro" id="IPR011493">
    <property type="entry name" value="GLUG"/>
</dbReference>
<sequence>MLLRKVRSSASILAFSIFILTLALAVPGNSYSADTTRVEVAPGVFHHEIDDPDKPLRIIALEINISRPNLSIGSAVANDELGSSFETTQSMSRRYDSDDKEAIGAINGDYFGISDPSNPYSFLSNLMIKDDEYVIGKSYSRSQFGFKTDGMPFADMVSFEGSAFLPGDEIVELDGVNRQRGEDQAIVFNRYIGEHTRTNEHGVELLLDPVDEPVIGEPMEFEVIEIESGAGSMEIPDYGYYVLSAHGSKRDIVQDHVEEGDIISLELGTDVSRDDISHLMGGGPRLITDGEFPTQWDGLENFQTQHNMNRHPRTAVGMSKDSTRIYLMVVEGHQDASRGATMEETAHYIHGLGAWNAVNLDGGGSSTIIIQDSLANRPNGGSWQRPVGNALIAFAGPYDYEDEFGGIEVTPKEKLVKKGDNFSIDVRAFNEWGEDVEFSMADIEWEVIDLDAQYGRGGFLAQSLGEGYIVAHYQDEYTDTTHVRILETLGPFEITDWKDLYEIRDDPDFDYVLTTDLDQNSEGYETYNVDQSWVPIGDFDDNPFTGTLDGNGYSIRGLNIDEPESDYLGLFAYIDGAEIRNLNVTDADITGLRHLGLLAGRIDNSSVSNCHAEGTVYATSTVNVGGLAGSARDNSEIRQCFADVDIEVTEADADRRNTGGLVGYLTNNAEISNSYSLGMVAGGRRVGGLVGLSSNDAIVSYSYSAASVTATGIDGEDDDLGGLVGASIAGATVTNSFWDIEASGTEASDGGDGLTTTEMQSGQTFVDAGWDFVTIDQAEATWGINPDENQGYPFLTWQGYNPIAVEAEREREVTEDFKLSQNYPNPFNPDTRIQYQLPEQTHARLVVYDVLGRPVKVLVDEEQPAGTHQVVFDATQLASGTYIYELSAGSFVQRRTMTLVK</sequence>
<organism evidence="5 6">
    <name type="scientific">Natronogracilivirga saccharolytica</name>
    <dbReference type="NCBI Taxonomy" id="2812953"/>
    <lineage>
        <taxon>Bacteria</taxon>
        <taxon>Pseudomonadati</taxon>
        <taxon>Balneolota</taxon>
        <taxon>Balneolia</taxon>
        <taxon>Balneolales</taxon>
        <taxon>Cyclonatronaceae</taxon>
        <taxon>Natronogracilivirga</taxon>
    </lineage>
</organism>
<dbReference type="Pfam" id="PF18962">
    <property type="entry name" value="Por_Secre_tail"/>
    <property type="match status" value="1"/>
</dbReference>
<dbReference type="InterPro" id="IPR018711">
    <property type="entry name" value="NAGPA"/>
</dbReference>
<gene>
    <name evidence="5" type="ORF">NATSA_13760</name>
</gene>
<dbReference type="RefSeq" id="WP_210513192.1">
    <property type="nucleotide sequence ID" value="NZ_JAFIDN010000013.1"/>
</dbReference>
<evidence type="ECO:0000259" key="3">
    <source>
        <dbReference type="Pfam" id="PF09992"/>
    </source>
</evidence>
<keyword evidence="1" id="KW-0732">Signal</keyword>
<dbReference type="Gene3D" id="2.60.40.4070">
    <property type="match status" value="1"/>
</dbReference>
<evidence type="ECO:0000256" key="1">
    <source>
        <dbReference type="SAM" id="SignalP"/>
    </source>
</evidence>
<feature type="domain" description="Phosphodiester glycosidase" evidence="3">
    <location>
        <begin position="260"/>
        <end position="393"/>
    </location>
</feature>
<proteinExistence type="predicted"/>
<evidence type="ECO:0000259" key="2">
    <source>
        <dbReference type="Pfam" id="PF07581"/>
    </source>
</evidence>
<dbReference type="Pfam" id="PF09992">
    <property type="entry name" value="NAGPA"/>
    <property type="match status" value="1"/>
</dbReference>
<dbReference type="InterPro" id="IPR026444">
    <property type="entry name" value="Secre_tail"/>
</dbReference>
<evidence type="ECO:0000313" key="6">
    <source>
        <dbReference type="Proteomes" id="UP000673975"/>
    </source>
</evidence>
<evidence type="ECO:0000259" key="4">
    <source>
        <dbReference type="Pfam" id="PF18962"/>
    </source>
</evidence>
<dbReference type="Pfam" id="PF07581">
    <property type="entry name" value="Glug"/>
    <property type="match status" value="2"/>
</dbReference>
<evidence type="ECO:0000313" key="5">
    <source>
        <dbReference type="EMBL" id="MBP3193738.1"/>
    </source>
</evidence>
<dbReference type="PANTHER" id="PTHR40446:SF2">
    <property type="entry name" value="N-ACETYLGLUCOSAMINE-1-PHOSPHODIESTER ALPHA-N-ACETYLGLUCOSAMINIDASE"/>
    <property type="match status" value="1"/>
</dbReference>
<keyword evidence="5" id="KW-0378">Hydrolase</keyword>
<feature type="chain" id="PRO_5035201095" evidence="1">
    <location>
        <begin position="26"/>
        <end position="901"/>
    </location>
</feature>
<feature type="domain" description="GLUG" evidence="2">
    <location>
        <begin position="657"/>
        <end position="678"/>
    </location>
</feature>
<keyword evidence="6" id="KW-1185">Reference proteome</keyword>
<dbReference type="GO" id="GO:0016798">
    <property type="term" value="F:hydrolase activity, acting on glycosyl bonds"/>
    <property type="evidence" value="ECO:0007669"/>
    <property type="project" value="UniProtKB-KW"/>
</dbReference>
<comment type="caution">
    <text evidence="5">The sequence shown here is derived from an EMBL/GenBank/DDBJ whole genome shotgun (WGS) entry which is preliminary data.</text>
</comment>
<reference evidence="5" key="1">
    <citation type="submission" date="2021-02" db="EMBL/GenBank/DDBJ databases">
        <title>Natronogracilivirga saccharolytica gen. nov. sp. nov. a new anaerobic, haloalkiliphilic carbohydrate-fermenting bacterium from soda lake and proposing of Cyclonatronumiaceae fam. nov. in the phylum Balneolaeota.</title>
        <authorList>
            <person name="Zhilina T.N."/>
            <person name="Sorokin D.Y."/>
            <person name="Zavarzina D.G."/>
            <person name="Toshchakov S.V."/>
            <person name="Kublanov I.V."/>
        </authorList>
    </citation>
    <scope>NUCLEOTIDE SEQUENCE</scope>
    <source>
        <strain evidence="5">Z-1702</strain>
    </source>
</reference>
<dbReference type="AlphaFoldDB" id="A0A8J7S873"/>
<protein>
    <submittedName>
        <fullName evidence="5">Phosphodiester glycosidase family protein</fullName>
    </submittedName>
</protein>
<feature type="domain" description="Secretion system C-terminal sorting" evidence="4">
    <location>
        <begin position="823"/>
        <end position="890"/>
    </location>
</feature>
<accession>A0A8J7S873</accession>
<dbReference type="Gene3D" id="2.160.20.110">
    <property type="match status" value="1"/>
</dbReference>
<dbReference type="Proteomes" id="UP000673975">
    <property type="component" value="Unassembled WGS sequence"/>
</dbReference>
<name>A0A8J7S873_9BACT</name>
<dbReference type="NCBIfam" id="TIGR04183">
    <property type="entry name" value="Por_Secre_tail"/>
    <property type="match status" value="1"/>
</dbReference>
<keyword evidence="5" id="KW-0326">Glycosidase</keyword>
<feature type="domain" description="GLUG" evidence="2">
    <location>
        <begin position="593"/>
        <end position="616"/>
    </location>
</feature>